<accession>A0ABN8M4B2</accession>
<feature type="compositionally biased region" description="Basic and acidic residues" evidence="1">
    <location>
        <begin position="46"/>
        <end position="55"/>
    </location>
</feature>
<dbReference type="InterPro" id="IPR011029">
    <property type="entry name" value="DEATH-like_dom_sf"/>
</dbReference>
<feature type="compositionally biased region" description="Low complexity" evidence="1">
    <location>
        <begin position="186"/>
        <end position="195"/>
    </location>
</feature>
<feature type="region of interest" description="Disordered" evidence="1">
    <location>
        <begin position="320"/>
        <end position="357"/>
    </location>
</feature>
<proteinExistence type="predicted"/>
<dbReference type="EMBL" id="CALNXI010000305">
    <property type="protein sequence ID" value="CAH3024460.1"/>
    <property type="molecule type" value="Genomic_DNA"/>
</dbReference>
<gene>
    <name evidence="3" type="ORF">PEVE_00022972</name>
</gene>
<feature type="domain" description="DED" evidence="2">
    <location>
        <begin position="85"/>
        <end position="160"/>
    </location>
</feature>
<dbReference type="SMART" id="SM00031">
    <property type="entry name" value="DED"/>
    <property type="match status" value="1"/>
</dbReference>
<feature type="region of interest" description="Disordered" evidence="1">
    <location>
        <begin position="167"/>
        <end position="287"/>
    </location>
</feature>
<feature type="compositionally biased region" description="Basic and acidic residues" evidence="1">
    <location>
        <begin position="384"/>
        <end position="417"/>
    </location>
</feature>
<keyword evidence="4" id="KW-1185">Reference proteome</keyword>
<evidence type="ECO:0000259" key="2">
    <source>
        <dbReference type="PROSITE" id="PS50168"/>
    </source>
</evidence>
<dbReference type="Gene3D" id="1.10.533.10">
    <property type="entry name" value="Death Domain, Fas"/>
    <property type="match status" value="1"/>
</dbReference>
<dbReference type="PROSITE" id="PS50168">
    <property type="entry name" value="DED"/>
    <property type="match status" value="1"/>
</dbReference>
<feature type="non-terminal residue" evidence="3">
    <location>
        <position position="1"/>
    </location>
</feature>
<feature type="region of interest" description="Disordered" evidence="1">
    <location>
        <begin position="384"/>
        <end position="418"/>
    </location>
</feature>
<feature type="compositionally biased region" description="Polar residues" evidence="1">
    <location>
        <begin position="249"/>
        <end position="259"/>
    </location>
</feature>
<comment type="caution">
    <text evidence="3">The sequence shown here is derived from an EMBL/GenBank/DDBJ whole genome shotgun (WGS) entry which is preliminary data.</text>
</comment>
<dbReference type="SUPFAM" id="SSF47986">
    <property type="entry name" value="DEATH domain"/>
    <property type="match status" value="1"/>
</dbReference>
<evidence type="ECO:0000313" key="4">
    <source>
        <dbReference type="Proteomes" id="UP001159427"/>
    </source>
</evidence>
<feature type="compositionally biased region" description="Polar residues" evidence="1">
    <location>
        <begin position="265"/>
        <end position="278"/>
    </location>
</feature>
<reference evidence="3 4" key="1">
    <citation type="submission" date="2022-05" db="EMBL/GenBank/DDBJ databases">
        <authorList>
            <consortium name="Genoscope - CEA"/>
            <person name="William W."/>
        </authorList>
    </citation>
    <scope>NUCLEOTIDE SEQUENCE [LARGE SCALE GENOMIC DNA]</scope>
</reference>
<organism evidence="3 4">
    <name type="scientific">Porites evermanni</name>
    <dbReference type="NCBI Taxonomy" id="104178"/>
    <lineage>
        <taxon>Eukaryota</taxon>
        <taxon>Metazoa</taxon>
        <taxon>Cnidaria</taxon>
        <taxon>Anthozoa</taxon>
        <taxon>Hexacorallia</taxon>
        <taxon>Scleractinia</taxon>
        <taxon>Fungiina</taxon>
        <taxon>Poritidae</taxon>
        <taxon>Porites</taxon>
    </lineage>
</organism>
<name>A0ABN8M4B2_9CNID</name>
<protein>
    <recommendedName>
        <fullName evidence="2">DED domain-containing protein</fullName>
    </recommendedName>
</protein>
<evidence type="ECO:0000313" key="3">
    <source>
        <dbReference type="EMBL" id="CAH3024460.1"/>
    </source>
</evidence>
<evidence type="ECO:0000256" key="1">
    <source>
        <dbReference type="SAM" id="MobiDB-lite"/>
    </source>
</evidence>
<dbReference type="Proteomes" id="UP001159427">
    <property type="component" value="Unassembled WGS sequence"/>
</dbReference>
<feature type="compositionally biased region" description="Polar residues" evidence="1">
    <location>
        <begin position="324"/>
        <end position="337"/>
    </location>
</feature>
<feature type="region of interest" description="Disordered" evidence="1">
    <location>
        <begin position="34"/>
        <end position="79"/>
    </location>
</feature>
<sequence>DAGNHSGSLSNPHLASHMTGLDLAASSASPIYAEGYNAATDDDHEQEVLEQRLPDGSDDDGVRAAVETDYESSSSSNSSDIQSFTLLKLLLAISSLLSKEEVKKIKFLAKSKISDDRLSQISKGYELFQALEKDGKFPVSYIVKLLVEVNRDDLAAKLKAVRLKEAEEGQARRHHVLPGEDASFPDSQSSDSDTLLDTHDRGRHLQKQTSLRSSRNREQFQSSDEEYALSTSDDSRISSRVSSPDNRSEISSDTPSLHNSVEGAQLSTSSAGVSSQPPGSWECHGARPKQIQRSLVPAVQGEPVLPVIYRDGIDPSFLARHSQDNTGCDSPYQSSDSEIPVLNGSPSNGGLCNDSESSDDQQMLTLKRCVATSHILIERVLQEREREEQLRREQRVTRERRHNEEERENQEAERRPQQETVVASPQHCRFWFPCCMKFYPCLYCHSNVCDKAGHATHFKCSCYQHEQQNGEGNGKTPTHNCAMCNRCLDPQEETHLCEPDECCECSGVSLKYFS</sequence>
<dbReference type="InterPro" id="IPR001875">
    <property type="entry name" value="DED_dom"/>
</dbReference>
<dbReference type="Pfam" id="PF01335">
    <property type="entry name" value="DED"/>
    <property type="match status" value="1"/>
</dbReference>